<dbReference type="Proteomes" id="UP001375240">
    <property type="component" value="Unassembled WGS sequence"/>
</dbReference>
<reference evidence="1 2" key="1">
    <citation type="submission" date="2019-10" db="EMBL/GenBank/DDBJ databases">
        <authorList>
            <person name="Palmer J.M."/>
        </authorList>
    </citation>
    <scope>NUCLEOTIDE SEQUENCE [LARGE SCALE GENOMIC DNA]</scope>
    <source>
        <strain evidence="1 2">TWF696</strain>
    </source>
</reference>
<protein>
    <submittedName>
        <fullName evidence="1">Uncharacterized protein</fullName>
    </submittedName>
</protein>
<accession>A0AAV9UQ96</accession>
<name>A0AAV9UQ96_9PEZI</name>
<comment type="caution">
    <text evidence="1">The sequence shown here is derived from an EMBL/GenBank/DDBJ whole genome shotgun (WGS) entry which is preliminary data.</text>
</comment>
<gene>
    <name evidence="1" type="ORF">TWF696_007906</name>
</gene>
<dbReference type="AlphaFoldDB" id="A0AAV9UQ96"/>
<keyword evidence="2" id="KW-1185">Reference proteome</keyword>
<evidence type="ECO:0000313" key="2">
    <source>
        <dbReference type="Proteomes" id="UP001375240"/>
    </source>
</evidence>
<proteinExistence type="predicted"/>
<dbReference type="EMBL" id="JAVHNQ010000006">
    <property type="protein sequence ID" value="KAK6344264.1"/>
    <property type="molecule type" value="Genomic_DNA"/>
</dbReference>
<organism evidence="1 2">
    <name type="scientific">Orbilia brochopaga</name>
    <dbReference type="NCBI Taxonomy" id="3140254"/>
    <lineage>
        <taxon>Eukaryota</taxon>
        <taxon>Fungi</taxon>
        <taxon>Dikarya</taxon>
        <taxon>Ascomycota</taxon>
        <taxon>Pezizomycotina</taxon>
        <taxon>Orbiliomycetes</taxon>
        <taxon>Orbiliales</taxon>
        <taxon>Orbiliaceae</taxon>
        <taxon>Orbilia</taxon>
    </lineage>
</organism>
<sequence>MPCIREPGSSTDPSARTNQRQFLLGLYPLKLQLKLISEGLVSNSNSLCVILRDFYNAINDMPTETGIEPAELFLAPQEVLNELWRSTRNYVRMFLVCQSQCKRNITIMYGSDGWAQGFDHLRDAPGTAADYAKSPYADVDQIRHVCVAILSLGARIARRFSIGRRLNRTLKQKLTREPTEIPEQPQPNDSEWDIPYLQLPEPAIPLDWELPEQVEAVIPIDVGDSSESSCSFVSAAEITVTDEDIESEEV</sequence>
<evidence type="ECO:0000313" key="1">
    <source>
        <dbReference type="EMBL" id="KAK6344264.1"/>
    </source>
</evidence>